<dbReference type="Proteomes" id="UP000031666">
    <property type="component" value="Unassembled WGS sequence"/>
</dbReference>
<dbReference type="AlphaFoldDB" id="A0A0B8QKD1"/>
<evidence type="ECO:0000313" key="1">
    <source>
        <dbReference type="EMBL" id="GAM74944.1"/>
    </source>
</evidence>
<sequence>MIKVTDIAELLNGRVKGNSELNIDTLVELTHPERGGLAIVRQPSDLKRLNRVWRMPS</sequence>
<gene>
    <name evidence="1" type="ORF">JCM19241_1287</name>
</gene>
<reference evidence="1 2" key="2">
    <citation type="submission" date="2015-01" db="EMBL/GenBank/DDBJ databases">
        <authorList>
            <consortium name="NBRP consortium"/>
            <person name="Sawabe T."/>
            <person name="Meirelles P."/>
            <person name="Feng G."/>
            <person name="Sayaka M."/>
            <person name="Hattori M."/>
            <person name="Ohkuma M."/>
        </authorList>
    </citation>
    <scope>NUCLEOTIDE SEQUENCE [LARGE SCALE GENOMIC DNA]</scope>
    <source>
        <strain evidence="2">JCM 19241</strain>
    </source>
</reference>
<organism evidence="1 2">
    <name type="scientific">Vibrio ishigakensis</name>
    <dbReference type="NCBI Taxonomy" id="1481914"/>
    <lineage>
        <taxon>Bacteria</taxon>
        <taxon>Pseudomonadati</taxon>
        <taxon>Pseudomonadota</taxon>
        <taxon>Gammaproteobacteria</taxon>
        <taxon>Vibrionales</taxon>
        <taxon>Vibrionaceae</taxon>
        <taxon>Vibrio</taxon>
    </lineage>
</organism>
<name>A0A0B8QKD1_9VIBR</name>
<evidence type="ECO:0000313" key="2">
    <source>
        <dbReference type="Proteomes" id="UP000031666"/>
    </source>
</evidence>
<comment type="caution">
    <text evidence="1">The sequence shown here is derived from an EMBL/GenBank/DDBJ whole genome shotgun (WGS) entry which is preliminary data.</text>
</comment>
<dbReference type="EMBL" id="BBSC01000003">
    <property type="protein sequence ID" value="GAM74944.1"/>
    <property type="molecule type" value="Genomic_DNA"/>
</dbReference>
<dbReference type="STRING" id="1481914.JCM19241_1287"/>
<proteinExistence type="predicted"/>
<reference evidence="1 2" key="1">
    <citation type="submission" date="2015-01" db="EMBL/GenBank/DDBJ databases">
        <title>Vibrio sp. C94 JCM 19241 whole genome shotgun sequence.</title>
        <authorList>
            <person name="Sawabe T."/>
            <person name="Meirelles P."/>
            <person name="Feng G."/>
            <person name="Sayaka M."/>
            <person name="Hattori M."/>
            <person name="Ohkuma M."/>
        </authorList>
    </citation>
    <scope>NUCLEOTIDE SEQUENCE [LARGE SCALE GENOMIC DNA]</scope>
    <source>
        <strain evidence="2">JCM 19241</strain>
    </source>
</reference>
<accession>A0A0B8QKD1</accession>
<protein>
    <submittedName>
        <fullName evidence="1">Uncharacterized protein</fullName>
    </submittedName>
</protein>